<protein>
    <recommendedName>
        <fullName evidence="3">Stress-response A/B barrel domain-containing protein</fullName>
    </recommendedName>
</protein>
<dbReference type="SMART" id="SM00886">
    <property type="entry name" value="Dabb"/>
    <property type="match status" value="1"/>
</dbReference>
<dbReference type="Pfam" id="PF07876">
    <property type="entry name" value="Dabb"/>
    <property type="match status" value="1"/>
</dbReference>
<dbReference type="PANTHER" id="PTHR33178:SF10">
    <property type="entry name" value="STRESS-RESPONSE A_B BARREL DOMAIN-CONTAINING PROTEIN"/>
    <property type="match status" value="1"/>
</dbReference>
<reference evidence="5" key="1">
    <citation type="submission" date="2015-05" db="EMBL/GenBank/DDBJ databases">
        <authorList>
            <person name="Fogelqvist Johan"/>
        </authorList>
    </citation>
    <scope>NUCLEOTIDE SEQUENCE [LARGE SCALE GENOMIC DNA]</scope>
</reference>
<keyword evidence="2" id="KW-0472">Membrane</keyword>
<dbReference type="Proteomes" id="UP000045706">
    <property type="component" value="Unassembled WGS sequence"/>
</dbReference>
<dbReference type="SUPFAM" id="SSF54909">
    <property type="entry name" value="Dimeric alpha+beta barrel"/>
    <property type="match status" value="1"/>
</dbReference>
<dbReference type="PANTHER" id="PTHR33178">
    <property type="match status" value="1"/>
</dbReference>
<gene>
    <name evidence="4" type="ORF">BN1723_003659</name>
</gene>
<feature type="transmembrane region" description="Helical" evidence="2">
    <location>
        <begin position="56"/>
        <end position="76"/>
    </location>
</feature>
<evidence type="ECO:0000259" key="3">
    <source>
        <dbReference type="PROSITE" id="PS51502"/>
    </source>
</evidence>
<proteinExistence type="predicted"/>
<dbReference type="InterPro" id="IPR044662">
    <property type="entry name" value="HS1/DABB1-like"/>
</dbReference>
<dbReference type="EMBL" id="CVQI01022224">
    <property type="protein sequence ID" value="CRK29801.1"/>
    <property type="molecule type" value="Genomic_DNA"/>
</dbReference>
<organism evidence="4 5">
    <name type="scientific">Verticillium longisporum</name>
    <name type="common">Verticillium dahliae var. longisporum</name>
    <dbReference type="NCBI Taxonomy" id="100787"/>
    <lineage>
        <taxon>Eukaryota</taxon>
        <taxon>Fungi</taxon>
        <taxon>Dikarya</taxon>
        <taxon>Ascomycota</taxon>
        <taxon>Pezizomycotina</taxon>
        <taxon>Sordariomycetes</taxon>
        <taxon>Hypocreomycetidae</taxon>
        <taxon>Glomerellales</taxon>
        <taxon>Plectosphaerellaceae</taxon>
        <taxon>Verticillium</taxon>
    </lineage>
</organism>
<accession>A0A0G4M6C2</accession>
<dbReference type="Gene3D" id="3.30.70.100">
    <property type="match status" value="1"/>
</dbReference>
<evidence type="ECO:0000256" key="2">
    <source>
        <dbReference type="SAM" id="Phobius"/>
    </source>
</evidence>
<keyword evidence="2" id="KW-0812">Transmembrane</keyword>
<evidence type="ECO:0000313" key="5">
    <source>
        <dbReference type="Proteomes" id="UP000045706"/>
    </source>
</evidence>
<evidence type="ECO:0000313" key="4">
    <source>
        <dbReference type="EMBL" id="CRK29801.1"/>
    </source>
</evidence>
<dbReference type="InterPro" id="IPR011008">
    <property type="entry name" value="Dimeric_a/b-barrel"/>
</dbReference>
<keyword evidence="2" id="KW-1133">Transmembrane helix</keyword>
<sequence length="198" mass="21617">MPHFPCPNRALTAPLCLPRGLHRQSYKPQPPKEFFDLSSSTPHPQIIMLPRALKSVVLLVVLLLIALGVYLSPLQVHVPYDLLPSIAMGPITHLVLFQFKEDASSSAVRDATARMLQLKDNCVHPTSGTPYIVSAKGGQDNSPEGLQGGITHAFVVEFSSASDRDYYVKEDPVHKAFVKSIEGLVTKAVVVDFADGVY</sequence>
<name>A0A0G4M6C2_VERLO</name>
<dbReference type="PROSITE" id="PS51502">
    <property type="entry name" value="S_R_A_B_BARREL"/>
    <property type="match status" value="1"/>
</dbReference>
<comment type="subunit">
    <text evidence="1">Homodimer.</text>
</comment>
<evidence type="ECO:0000256" key="1">
    <source>
        <dbReference type="ARBA" id="ARBA00011738"/>
    </source>
</evidence>
<feature type="domain" description="Stress-response A/B barrel" evidence="3">
    <location>
        <begin position="91"/>
        <end position="193"/>
    </location>
</feature>
<dbReference type="InterPro" id="IPR013097">
    <property type="entry name" value="Dabb"/>
</dbReference>
<dbReference type="AlphaFoldDB" id="A0A0G4M6C2"/>